<evidence type="ECO:0000313" key="3">
    <source>
        <dbReference type="EMBL" id="MCF4098221.1"/>
    </source>
</evidence>
<dbReference type="EMBL" id="JAKGTI010000001">
    <property type="protein sequence ID" value="MCF4098221.1"/>
    <property type="molecule type" value="Genomic_DNA"/>
</dbReference>
<protein>
    <submittedName>
        <fullName evidence="3">Glycosyltransferase</fullName>
    </submittedName>
</protein>
<dbReference type="PANTHER" id="PTHR48050:SF13">
    <property type="entry name" value="STEROL 3-BETA-GLUCOSYLTRANSFERASE UGT80A2"/>
    <property type="match status" value="1"/>
</dbReference>
<dbReference type="RefSeq" id="WP_236113753.1">
    <property type="nucleotide sequence ID" value="NZ_JAKGTI010000001.1"/>
</dbReference>
<dbReference type="Proteomes" id="UP001201217">
    <property type="component" value="Unassembled WGS sequence"/>
</dbReference>
<feature type="domain" description="Glycosyltransferase family 28 N-terminal" evidence="1">
    <location>
        <begin position="5"/>
        <end position="133"/>
    </location>
</feature>
<evidence type="ECO:0000313" key="4">
    <source>
        <dbReference type="Proteomes" id="UP001201217"/>
    </source>
</evidence>
<evidence type="ECO:0000259" key="1">
    <source>
        <dbReference type="Pfam" id="PF03033"/>
    </source>
</evidence>
<feature type="domain" description="Erythromycin biosynthesis protein CIII-like C-terminal" evidence="2">
    <location>
        <begin position="295"/>
        <end position="401"/>
    </location>
</feature>
<organism evidence="3 4">
    <name type="scientific">Maritalea mediterranea</name>
    <dbReference type="NCBI Taxonomy" id="2909667"/>
    <lineage>
        <taxon>Bacteria</taxon>
        <taxon>Pseudomonadati</taxon>
        <taxon>Pseudomonadota</taxon>
        <taxon>Alphaproteobacteria</taxon>
        <taxon>Hyphomicrobiales</taxon>
        <taxon>Devosiaceae</taxon>
        <taxon>Maritalea</taxon>
    </lineage>
</organism>
<dbReference type="InterPro" id="IPR004276">
    <property type="entry name" value="GlycoTrans_28_N"/>
</dbReference>
<gene>
    <name evidence="3" type="ORF">L1I42_06915</name>
</gene>
<dbReference type="Pfam" id="PF03033">
    <property type="entry name" value="Glyco_transf_28"/>
    <property type="match status" value="1"/>
</dbReference>
<dbReference type="CDD" id="cd03784">
    <property type="entry name" value="GT1_Gtf-like"/>
    <property type="match status" value="1"/>
</dbReference>
<accession>A0ABS9E9T9</accession>
<comment type="caution">
    <text evidence="3">The sequence shown here is derived from an EMBL/GenBank/DDBJ whole genome shotgun (WGS) entry which is preliminary data.</text>
</comment>
<dbReference type="Gene3D" id="3.40.50.2000">
    <property type="entry name" value="Glycogen Phosphorylase B"/>
    <property type="match status" value="2"/>
</dbReference>
<proteinExistence type="predicted"/>
<evidence type="ECO:0000259" key="2">
    <source>
        <dbReference type="Pfam" id="PF06722"/>
    </source>
</evidence>
<dbReference type="InterPro" id="IPR010610">
    <property type="entry name" value="EryCIII-like_C"/>
</dbReference>
<dbReference type="InterPro" id="IPR050426">
    <property type="entry name" value="Glycosyltransferase_28"/>
</dbReference>
<reference evidence="3 4" key="1">
    <citation type="submission" date="2022-01" db="EMBL/GenBank/DDBJ databases">
        <title>Maritalea mediterranea sp. nov., isolated from marine plastic residues from the Malva-rosa beach (Valencia, Spain).</title>
        <authorList>
            <person name="Vidal-Verdu A."/>
            <person name="Molina-Menor E."/>
            <person name="Pascual J."/>
            <person name="Pereto J."/>
            <person name="Porcar M."/>
        </authorList>
    </citation>
    <scope>NUCLEOTIDE SEQUENCE [LARGE SCALE GENOMIC DNA]</scope>
    <source>
        <strain evidence="3 4">P4.10X</strain>
    </source>
</reference>
<dbReference type="Pfam" id="PF06722">
    <property type="entry name" value="EryCIII-like_C"/>
    <property type="match status" value="1"/>
</dbReference>
<dbReference type="InterPro" id="IPR002213">
    <property type="entry name" value="UDP_glucos_trans"/>
</dbReference>
<name>A0ABS9E9T9_9HYPH</name>
<dbReference type="SUPFAM" id="SSF53756">
    <property type="entry name" value="UDP-Glycosyltransferase/glycogen phosphorylase"/>
    <property type="match status" value="1"/>
</dbReference>
<sequence>MAKRIAVATIGTQGDVQPYVALSMALQDRGYDVVLGAPDDFKDMIESRGLQFYSLGDKIQNFLQQSDFENAMSQNMLVNMPSLLAKGQKIVETAARHSWEMCQGADALVLNMNTSFGIDIAEALDIPSVMAALQPLNSTEEFPLCAYYGPDLGKTFNKLSYSIMNVQQLYYDLPRNRLRKELLGLKPRKKGGFFKDTQGNDLETFYAYSEHVSPRPADWPESAKVTGYWQLNDNTGWEPSERFKAFLAEGEKPIYVGFGSMPFGAKRNTEILKEAVAKWGGRVVVARGWGGINPDDLPDTIYAIRKAPHDKLFQHVRGVVHHGGAGTTSAGLHQGLPTFVVPQTVDQPYWGRRVYELGCGPKPVRLRKLTADDLADALRLLANTPEYAYNAQELAQKLQAENGCETACDLIEEMMDRYQPHRLAQQHKRSAQL</sequence>
<keyword evidence="4" id="KW-1185">Reference proteome</keyword>
<dbReference type="PANTHER" id="PTHR48050">
    <property type="entry name" value="STEROL 3-BETA-GLUCOSYLTRANSFERASE"/>
    <property type="match status" value="1"/>
</dbReference>